<evidence type="ECO:0000259" key="2">
    <source>
        <dbReference type="Pfam" id="PF15609"/>
    </source>
</evidence>
<protein>
    <recommendedName>
        <fullName evidence="5">TRSP domain C terminus to PRTase_2</fullName>
    </recommendedName>
</protein>
<gene>
    <name evidence="3" type="ORF">DUPY_37780</name>
</gene>
<reference evidence="4" key="1">
    <citation type="journal article" date="2016" name="Front. Microbiol.">
        <title>Molecular Keys to the Janthinobacterium and Duganella spp. Interaction with the Plant Pathogen Fusarium graminearum.</title>
        <authorList>
            <person name="Haack F.S."/>
            <person name="Poehlein A."/>
            <person name="Kroger C."/>
            <person name="Voigt C.A."/>
            <person name="Piepenbring M."/>
            <person name="Bode H.B."/>
            <person name="Daniel R."/>
            <person name="Schafer W."/>
            <person name="Streit W.R."/>
        </authorList>
    </citation>
    <scope>NUCLEOTIDE SEQUENCE [LARGE SCALE GENOMIC DNA]</scope>
    <source>
        <strain evidence="4">T54</strain>
    </source>
</reference>
<evidence type="ECO:0000259" key="1">
    <source>
        <dbReference type="Pfam" id="PF12500"/>
    </source>
</evidence>
<comment type="caution">
    <text evidence="3">The sequence shown here is derived from an EMBL/GenBank/DDBJ whole genome shotgun (WGS) entry which is preliminary data.</text>
</comment>
<accession>A0A1E7WEZ7</accession>
<keyword evidence="4" id="KW-1185">Reference proteome</keyword>
<dbReference type="EMBL" id="LROM01000104">
    <property type="protein sequence ID" value="OEZ96893.1"/>
    <property type="molecule type" value="Genomic_DNA"/>
</dbReference>
<sequence length="403" mass="42770">MERLAETLAVAFAGQATERVVDLPTGKLTVTVTAHAGAYPLDALVGFAARANAKRGFLFVSKVLGKHWPVRPSAMRALHQSLARGLPLALPGPVLFIAMAETAVGLGQGVFEAWLEQDVGREALFLHTTRYRVGDGPLIEFEEAHSHAPRQFLHMPQDAALAEKFAQARSIVLVDDEASTGNTFVNLAAACRAVAPAIEHVHLVTITNFMGEAGTAKLLGRFGVPVTHSAALEGAYTFEAGQLDSGAAPAQRYDASADRGASAGFGRLAVDHALALPPGLAAGLVHQVQPGQRVLVLGTGEFMHPAYLLGRALEDQGADVVVQSTTRSPILVWGAVASAVTFPDNYGEGVANFIYNVAPGQYDHVLVCHETPPTAALYELADQLGARLFHFKSEKLVEEIPVR</sequence>
<dbReference type="Proteomes" id="UP000175989">
    <property type="component" value="Unassembled WGS sequence"/>
</dbReference>
<organism evidence="3 4">
    <name type="scientific">Duganella phyllosphaerae</name>
    <dbReference type="NCBI Taxonomy" id="762836"/>
    <lineage>
        <taxon>Bacteria</taxon>
        <taxon>Pseudomonadati</taxon>
        <taxon>Pseudomonadota</taxon>
        <taxon>Betaproteobacteria</taxon>
        <taxon>Burkholderiales</taxon>
        <taxon>Oxalobacteraceae</taxon>
        <taxon>Telluria group</taxon>
        <taxon>Duganella</taxon>
    </lineage>
</organism>
<evidence type="ECO:0008006" key="5">
    <source>
        <dbReference type="Google" id="ProtNLM"/>
    </source>
</evidence>
<dbReference type="AlphaFoldDB" id="A0A1E7WEZ7"/>
<name>A0A1E7WEZ7_9BURK</name>
<dbReference type="InterPro" id="IPR041688">
    <property type="entry name" value="PRTase_2"/>
</dbReference>
<dbReference type="SUPFAM" id="SSF53271">
    <property type="entry name" value="PRTase-like"/>
    <property type="match status" value="1"/>
</dbReference>
<dbReference type="Pfam" id="PF15609">
    <property type="entry name" value="PRTase_2"/>
    <property type="match status" value="1"/>
</dbReference>
<proteinExistence type="predicted"/>
<evidence type="ECO:0000313" key="4">
    <source>
        <dbReference type="Proteomes" id="UP000175989"/>
    </source>
</evidence>
<evidence type="ECO:0000313" key="3">
    <source>
        <dbReference type="EMBL" id="OEZ96893.1"/>
    </source>
</evidence>
<dbReference type="OrthoDB" id="56827at2"/>
<dbReference type="InterPro" id="IPR029057">
    <property type="entry name" value="PRTase-like"/>
</dbReference>
<dbReference type="InterPro" id="IPR011214">
    <property type="entry name" value="UCP020967"/>
</dbReference>
<dbReference type="RefSeq" id="WP_070250077.1">
    <property type="nucleotide sequence ID" value="NZ_LROM01000104.1"/>
</dbReference>
<dbReference type="PIRSF" id="PIRSF020967">
    <property type="entry name" value="UCP020967"/>
    <property type="match status" value="1"/>
</dbReference>
<feature type="domain" description="TRSP" evidence="1">
    <location>
        <begin position="284"/>
        <end position="381"/>
    </location>
</feature>
<dbReference type="PATRIC" id="fig|762836.4.peg.3898"/>
<feature type="domain" description="Orotate phosphoribosyltransferase-like" evidence="2">
    <location>
        <begin position="44"/>
        <end position="234"/>
    </location>
</feature>
<dbReference type="InterPro" id="IPR022537">
    <property type="entry name" value="TRSP_dom"/>
</dbReference>
<dbReference type="Pfam" id="PF12500">
    <property type="entry name" value="TRSP"/>
    <property type="match status" value="1"/>
</dbReference>